<keyword evidence="2" id="KW-1185">Reference proteome</keyword>
<sequence>MPFMNHAVRLLGRLQDGGRHRRTVNRIKTRKRPYRGALYKRAYSQYERGNATGQMAEMACIGCPGDIRTYWFRADAGSFISERR</sequence>
<dbReference type="HOGENOM" id="CLU_2520231_0_0_5"/>
<organism evidence="1 2">
    <name type="scientific">Agrobacterium fabrum (strain C58 / ATCC 33970)</name>
    <name type="common">Agrobacterium tumefaciens (strain C58)</name>
    <dbReference type="NCBI Taxonomy" id="176299"/>
    <lineage>
        <taxon>Bacteria</taxon>
        <taxon>Pseudomonadati</taxon>
        <taxon>Pseudomonadota</taxon>
        <taxon>Alphaproteobacteria</taxon>
        <taxon>Hyphomicrobiales</taxon>
        <taxon>Rhizobiaceae</taxon>
        <taxon>Rhizobium/Agrobacterium group</taxon>
        <taxon>Agrobacterium</taxon>
        <taxon>Agrobacterium tumefaciens complex</taxon>
    </lineage>
</organism>
<dbReference type="PIR" id="E98217">
    <property type="entry name" value="E98217"/>
</dbReference>
<protein>
    <submittedName>
        <fullName evidence="1">Uncharacterized protein</fullName>
    </submittedName>
</protein>
<dbReference type="STRING" id="176299.Atu8038"/>
<dbReference type="Proteomes" id="UP000000813">
    <property type="component" value="Chromosome linear"/>
</dbReference>
<accession>Q8U4Y9</accession>
<dbReference type="KEGG" id="atu:Atu8038"/>
<dbReference type="AlphaFoldDB" id="Q8U4Y9"/>
<reference evidence="1 2" key="1">
    <citation type="journal article" date="2001" name="Science">
        <title>The genome of the natural genetic engineer Agrobacterium tumefaciens C58.</title>
        <authorList>
            <person name="Wood D.W."/>
            <person name="Setubal J.C."/>
            <person name="Kaul R."/>
            <person name="Monks D.E."/>
            <person name="Kitajima J.P."/>
            <person name="Okura V.K."/>
            <person name="Zhou Y."/>
            <person name="Chen L."/>
            <person name="Wood G.E."/>
            <person name="Almeida N.F.Jr."/>
            <person name="Woo L."/>
            <person name="Chen Y."/>
            <person name="Paulsen I.T."/>
            <person name="Eisen J.A."/>
            <person name="Karp P.D."/>
            <person name="Bovee D.Sr."/>
            <person name="Chapman P."/>
            <person name="Clendenning J."/>
            <person name="Deatherage G."/>
            <person name="Gillet W."/>
            <person name="Grant C."/>
            <person name="Kutyavin T."/>
            <person name="Levy R."/>
            <person name="Li M.J."/>
            <person name="McClelland E."/>
            <person name="Palmieri A."/>
            <person name="Raymond C."/>
            <person name="Rouse G."/>
            <person name="Saenphimmachak C."/>
            <person name="Wu Z."/>
            <person name="Romero P."/>
            <person name="Gordon D."/>
            <person name="Zhang S."/>
            <person name="Yoo H."/>
            <person name="Tao Y."/>
            <person name="Biddle P."/>
            <person name="Jung M."/>
            <person name="Krespan W."/>
            <person name="Perry M."/>
            <person name="Gordon-Kamm B."/>
            <person name="Liao L."/>
            <person name="Kim S."/>
            <person name="Hendrick C."/>
            <person name="Zhao Z.Y."/>
            <person name="Dolan M."/>
            <person name="Chumley F."/>
            <person name="Tingey S.V."/>
            <person name="Tomb J.F."/>
            <person name="Gordon M.P."/>
            <person name="Olson M.V."/>
            <person name="Nester E.W."/>
        </authorList>
    </citation>
    <scope>NUCLEOTIDE SEQUENCE [LARGE SCALE GENOMIC DNA]</scope>
    <source>
        <strain evidence="2">C58 / ATCC 33970</strain>
    </source>
</reference>
<gene>
    <name evidence="1" type="ordered locus">Atu8038</name>
</gene>
<proteinExistence type="predicted"/>
<dbReference type="EMBL" id="AE007870">
    <property type="protein sequence ID" value="AAK89263.1"/>
    <property type="molecule type" value="Genomic_DNA"/>
</dbReference>
<reference evidence="1 2" key="2">
    <citation type="journal article" date="2001" name="Science">
        <title>Genome sequence of the plant pathogen and biotechnology agent Agrobacterium tumefaciens C58.</title>
        <authorList>
            <person name="Goodner B."/>
            <person name="Hinkle G."/>
            <person name="Gattung S."/>
            <person name="Miller N."/>
            <person name="Blanchard M."/>
            <person name="Qurollo B."/>
            <person name="Goldman B.S."/>
            <person name="Cao Y."/>
            <person name="Askenazi M."/>
            <person name="Halling C."/>
            <person name="Mullin L."/>
            <person name="Houmiel K."/>
            <person name="Gordon J."/>
            <person name="Vaudin M."/>
            <person name="Iartchouk O."/>
            <person name="Epp A."/>
            <person name="Liu F."/>
            <person name="Wollam C."/>
            <person name="Allinger M."/>
            <person name="Doughty D."/>
            <person name="Scott C."/>
            <person name="Lappas C."/>
            <person name="Markelz B."/>
            <person name="Flanagan C."/>
            <person name="Crowell C."/>
            <person name="Gurson J."/>
            <person name="Lomo C."/>
            <person name="Sear C."/>
            <person name="Strub G."/>
            <person name="Cielo C."/>
            <person name="Slater S."/>
        </authorList>
    </citation>
    <scope>NUCLEOTIDE SEQUENCE [LARGE SCALE GENOMIC DNA]</scope>
    <source>
        <strain evidence="2">C58 / ATCC 33970</strain>
    </source>
</reference>
<evidence type="ECO:0000313" key="2">
    <source>
        <dbReference type="Proteomes" id="UP000000813"/>
    </source>
</evidence>
<dbReference type="EnsemblBacteria" id="AAK89263">
    <property type="protein sequence ID" value="AAK89263"/>
    <property type="gene ID" value="Atu8038"/>
</dbReference>
<name>Q8U4Y9_AGRFC</name>
<evidence type="ECO:0000313" key="1">
    <source>
        <dbReference type="EMBL" id="AAK89263.1"/>
    </source>
</evidence>